<dbReference type="RefSeq" id="WP_116236810.1">
    <property type="nucleotide sequence ID" value="NZ_QRDP01000004.1"/>
</dbReference>
<evidence type="ECO:0000313" key="3">
    <source>
        <dbReference type="EMBL" id="RED17556.1"/>
    </source>
</evidence>
<dbReference type="InterPro" id="IPR001296">
    <property type="entry name" value="Glyco_trans_1"/>
</dbReference>
<evidence type="ECO:0000259" key="1">
    <source>
        <dbReference type="Pfam" id="PF00534"/>
    </source>
</evidence>
<dbReference type="AlphaFoldDB" id="A0A3D9FKD7"/>
<keyword evidence="4" id="KW-1185">Reference proteome</keyword>
<dbReference type="PANTHER" id="PTHR45947:SF3">
    <property type="entry name" value="SULFOQUINOVOSYL TRANSFERASE SQD2"/>
    <property type="match status" value="1"/>
</dbReference>
<feature type="domain" description="Glycosyl transferase family 1" evidence="1">
    <location>
        <begin position="217"/>
        <end position="362"/>
    </location>
</feature>
<dbReference type="GO" id="GO:0016757">
    <property type="term" value="F:glycosyltransferase activity"/>
    <property type="evidence" value="ECO:0007669"/>
    <property type="project" value="InterPro"/>
</dbReference>
<evidence type="ECO:0000259" key="2">
    <source>
        <dbReference type="Pfam" id="PF13439"/>
    </source>
</evidence>
<reference evidence="3 4" key="1">
    <citation type="submission" date="2018-07" db="EMBL/GenBank/DDBJ databases">
        <title>Genomic Encyclopedia of Type Strains, Phase IV (KMG-IV): sequencing the most valuable type-strain genomes for metagenomic binning, comparative biology and taxonomic classification.</title>
        <authorList>
            <person name="Goeker M."/>
        </authorList>
    </citation>
    <scope>NUCLEOTIDE SEQUENCE [LARGE SCALE GENOMIC DNA]</scope>
    <source>
        <strain evidence="3 4">DSM 26725</strain>
    </source>
</reference>
<dbReference type="InterPro" id="IPR028098">
    <property type="entry name" value="Glyco_trans_4-like_N"/>
</dbReference>
<keyword evidence="3" id="KW-0808">Transferase</keyword>
<dbReference type="Pfam" id="PF00534">
    <property type="entry name" value="Glycos_transf_1"/>
    <property type="match status" value="1"/>
</dbReference>
<dbReference type="Gene3D" id="3.40.50.2000">
    <property type="entry name" value="Glycogen Phosphorylase B"/>
    <property type="match status" value="2"/>
</dbReference>
<dbReference type="Proteomes" id="UP000256310">
    <property type="component" value="Unassembled WGS sequence"/>
</dbReference>
<dbReference type="OrthoDB" id="258796at2"/>
<dbReference type="PANTHER" id="PTHR45947">
    <property type="entry name" value="SULFOQUINOVOSYL TRANSFERASE SQD2"/>
    <property type="match status" value="1"/>
</dbReference>
<comment type="caution">
    <text evidence="3">The sequence shown here is derived from an EMBL/GenBank/DDBJ whole genome shotgun (WGS) entry which is preliminary data.</text>
</comment>
<dbReference type="Pfam" id="PF13439">
    <property type="entry name" value="Glyco_transf_4"/>
    <property type="match status" value="1"/>
</dbReference>
<sequence length="389" mass="41961">MLRVLTLATLFPDASRPTFGGFVERQTLGLATRADVQLEVVAPIGMPPWPLNRHSHYRRFAEIPETEVWKDIIVHRPKFRLVPRVGGPMAPAAIAKALLPLLHKIRERFAFDIIDAEFFYPDGPAAMRLAEALNLPFSVKARGADIHYWGKRAGCASQVLQAGKRAGGLLAVSEAIKRDMTALGMAADTITVHYTGIDKDRFHPVDRAAAKEALGISGPLIVTTGALIPRKGQALVIEALRQIPDANLWCIGEGANRPALEKLARDLGLSERVHLPGNLPHEEVAEMVAAADVMALPSASEGLANAWVEALACGTPIVISDAGGAAELLDRAEAGAIVERDPSAIATAIRSILSNPPNQQAVRSTVDKFSWERNGDALFRHLSGLVERQ</sequence>
<dbReference type="InterPro" id="IPR050194">
    <property type="entry name" value="Glycosyltransferase_grp1"/>
</dbReference>
<dbReference type="SUPFAM" id="SSF53756">
    <property type="entry name" value="UDP-Glycosyltransferase/glycogen phosphorylase"/>
    <property type="match status" value="1"/>
</dbReference>
<organism evidence="3 4">
    <name type="scientific">Parasphingopyxis lamellibrachiae</name>
    <dbReference type="NCBI Taxonomy" id="680125"/>
    <lineage>
        <taxon>Bacteria</taxon>
        <taxon>Pseudomonadati</taxon>
        <taxon>Pseudomonadota</taxon>
        <taxon>Alphaproteobacteria</taxon>
        <taxon>Sphingomonadales</taxon>
        <taxon>Sphingomonadaceae</taxon>
        <taxon>Parasphingopyxis</taxon>
    </lineage>
</organism>
<gene>
    <name evidence="3" type="ORF">DFR46_2606</name>
</gene>
<dbReference type="EMBL" id="QRDP01000004">
    <property type="protein sequence ID" value="RED17556.1"/>
    <property type="molecule type" value="Genomic_DNA"/>
</dbReference>
<protein>
    <submittedName>
        <fullName evidence="3">Glycosyltransferase involved in cell wall biosynthesis</fullName>
    </submittedName>
</protein>
<proteinExistence type="predicted"/>
<accession>A0A3D9FKD7</accession>
<feature type="domain" description="Glycosyltransferase subfamily 4-like N-terminal" evidence="2">
    <location>
        <begin position="64"/>
        <end position="201"/>
    </location>
</feature>
<evidence type="ECO:0000313" key="4">
    <source>
        <dbReference type="Proteomes" id="UP000256310"/>
    </source>
</evidence>
<name>A0A3D9FKD7_9SPHN</name>